<evidence type="ECO:0000256" key="2">
    <source>
        <dbReference type="ARBA" id="ARBA00023163"/>
    </source>
</evidence>
<dbReference type="AlphaFoldDB" id="A0AAV3QL78"/>
<organism evidence="5 6">
    <name type="scientific">Lithospermum erythrorhizon</name>
    <name type="common">Purple gromwell</name>
    <name type="synonym">Lithospermum officinale var. erythrorhizon</name>
    <dbReference type="NCBI Taxonomy" id="34254"/>
    <lineage>
        <taxon>Eukaryota</taxon>
        <taxon>Viridiplantae</taxon>
        <taxon>Streptophyta</taxon>
        <taxon>Embryophyta</taxon>
        <taxon>Tracheophyta</taxon>
        <taxon>Spermatophyta</taxon>
        <taxon>Magnoliopsida</taxon>
        <taxon>eudicotyledons</taxon>
        <taxon>Gunneridae</taxon>
        <taxon>Pentapetalae</taxon>
        <taxon>asterids</taxon>
        <taxon>lamiids</taxon>
        <taxon>Boraginales</taxon>
        <taxon>Boraginaceae</taxon>
        <taxon>Boraginoideae</taxon>
        <taxon>Lithospermeae</taxon>
        <taxon>Lithospermum</taxon>
    </lineage>
</organism>
<comment type="caution">
    <text evidence="5">The sequence shown here is derived from an EMBL/GenBank/DDBJ whole genome shotgun (WGS) entry which is preliminary data.</text>
</comment>
<gene>
    <name evidence="5" type="ORF">LIER_20371</name>
</gene>
<dbReference type="Pfam" id="PF03514">
    <property type="entry name" value="GRAS"/>
    <property type="match status" value="2"/>
</dbReference>
<dbReference type="EMBL" id="BAABME010005167">
    <property type="protein sequence ID" value="GAA0164824.1"/>
    <property type="molecule type" value="Genomic_DNA"/>
</dbReference>
<evidence type="ECO:0000313" key="5">
    <source>
        <dbReference type="EMBL" id="GAA0164824.1"/>
    </source>
</evidence>
<dbReference type="PANTHER" id="PTHR31636">
    <property type="entry name" value="OSJNBA0084A10.13 PROTEIN-RELATED"/>
    <property type="match status" value="1"/>
</dbReference>
<name>A0AAV3QL78_LITER</name>
<keyword evidence="1" id="KW-0805">Transcription regulation</keyword>
<evidence type="ECO:0000256" key="4">
    <source>
        <dbReference type="SAM" id="MobiDB-lite"/>
    </source>
</evidence>
<dbReference type="PROSITE" id="PS50985">
    <property type="entry name" value="GRAS"/>
    <property type="match status" value="1"/>
</dbReference>
<feature type="region of interest" description="SAW" evidence="3">
    <location>
        <begin position="587"/>
        <end position="659"/>
    </location>
</feature>
<evidence type="ECO:0000313" key="6">
    <source>
        <dbReference type="Proteomes" id="UP001454036"/>
    </source>
</evidence>
<dbReference type="InterPro" id="IPR005202">
    <property type="entry name" value="TF_GRAS"/>
</dbReference>
<feature type="region of interest" description="Leucine repeat I (LRI)" evidence="3">
    <location>
        <begin position="355"/>
        <end position="415"/>
    </location>
</feature>
<protein>
    <submittedName>
        <fullName evidence="5">Uncharacterized protein</fullName>
    </submittedName>
</protein>
<dbReference type="Proteomes" id="UP001454036">
    <property type="component" value="Unassembled WGS sequence"/>
</dbReference>
<evidence type="ECO:0000256" key="3">
    <source>
        <dbReference type="PROSITE-ProRule" id="PRU01191"/>
    </source>
</evidence>
<feature type="compositionally biased region" description="Basic and acidic residues" evidence="4">
    <location>
        <begin position="271"/>
        <end position="284"/>
    </location>
</feature>
<keyword evidence="6" id="KW-1185">Reference proteome</keyword>
<comment type="similarity">
    <text evidence="3">Belongs to the GRAS family.</text>
</comment>
<feature type="region of interest" description="Disordered" evidence="4">
    <location>
        <begin position="260"/>
        <end position="286"/>
    </location>
</feature>
<proteinExistence type="inferred from homology"/>
<feature type="region of interest" description="Leucine repeat II (LRII)" evidence="3">
    <location>
        <begin position="446"/>
        <end position="478"/>
    </location>
</feature>
<comment type="caution">
    <text evidence="3">Lacks conserved residue(s) required for the propagation of feature annotation.</text>
</comment>
<sequence>MATDSQFYDFPESFDDFTFINEASTSNLELSTNFQYGLEIEDTSLSMDLLNDVFPPGLHVGTQVQSLNYRPDIECLDDHESDSSFKFLNQIIMEESMDENTSMFYDPLALQATEKSFYEVISKKYPPSPHIDINTECPNSLNKRTCEINGNSVDPSSCGDLGYHPSNRSIQLPSISSQPLVHSVNSSTSNSVGQIDSLMNMNLTPSQFSKTEFKLQFQKGMEEARKFLPTNSELVINLDKNTLAPKSIAETPKDVVIVEKDHSTSSRGRKHLDCHDSDLDERNSKQSAVYEDEVDLSEMFDNLFLVDIKGVQLSSKGHCKYLNGFDTFFQKNLTPRVPRNGNPLTKKQGVESDVVDLQGLLLDCAQAAVSNDLPEAYEKLKNIRQYASSTGDASQRVANVFANGLEAHLAGTGTQMYAALASKRISFSEMLKAYQAGFRPAELIEETGQRLAKHCKRFNVRFEYQAIARQSWETIDINDLKLMRDEVLVVNCSLRFQNLPEEAVLAESPKAGILKLIRSMKPDLFLHSIVNGLHTAPFFMTRFREALFYYASLFDMLEATVPGRQHSDLLRFHLEKEFGREVLNIVACEGKQRVVRPETYKQWHIRSIQAGFKIVPMEKQIGRAKMVAQYHKDFLYDEDCNWVLQGWKGRVLYASSCWVPV</sequence>
<keyword evidence="2" id="KW-0804">Transcription</keyword>
<reference evidence="5 6" key="1">
    <citation type="submission" date="2024-01" db="EMBL/GenBank/DDBJ databases">
        <title>The complete chloroplast genome sequence of Lithospermum erythrorhizon: insights into the phylogenetic relationship among Boraginaceae species and the maternal lineages of purple gromwells.</title>
        <authorList>
            <person name="Okada T."/>
            <person name="Watanabe K."/>
        </authorList>
    </citation>
    <scope>NUCLEOTIDE SEQUENCE [LARGE SCALE GENOMIC DNA]</scope>
</reference>
<accession>A0AAV3QL78</accession>
<evidence type="ECO:0000256" key="1">
    <source>
        <dbReference type="ARBA" id="ARBA00023015"/>
    </source>
</evidence>